<dbReference type="InterPro" id="IPR004398">
    <property type="entry name" value="RNA_MeTrfase_RsmD"/>
</dbReference>
<dbReference type="AlphaFoldDB" id="D3Q0S5"/>
<dbReference type="CDD" id="cd02440">
    <property type="entry name" value="AdoMet_MTases"/>
    <property type="match status" value="1"/>
</dbReference>
<protein>
    <submittedName>
        <fullName evidence="4">Methyltransferase</fullName>
    </submittedName>
</protein>
<dbReference type="PANTHER" id="PTHR43542:SF1">
    <property type="entry name" value="METHYLTRANSFERASE"/>
    <property type="match status" value="1"/>
</dbReference>
<evidence type="ECO:0000313" key="5">
    <source>
        <dbReference type="Proteomes" id="UP000000844"/>
    </source>
</evidence>
<dbReference type="GO" id="GO:0003676">
    <property type="term" value="F:nucleic acid binding"/>
    <property type="evidence" value="ECO:0007669"/>
    <property type="project" value="InterPro"/>
</dbReference>
<dbReference type="PROSITE" id="PS00092">
    <property type="entry name" value="N6_MTASE"/>
    <property type="match status" value="1"/>
</dbReference>
<feature type="region of interest" description="Disordered" evidence="3">
    <location>
        <begin position="1"/>
        <end position="26"/>
    </location>
</feature>
<name>D3Q0S5_STANL</name>
<dbReference type="OrthoDB" id="9803017at2"/>
<dbReference type="EMBL" id="CP001778">
    <property type="protein sequence ID" value="ADD41811.1"/>
    <property type="molecule type" value="Genomic_DNA"/>
</dbReference>
<dbReference type="STRING" id="446470.Snas_2117"/>
<keyword evidence="2 4" id="KW-0808">Transferase</keyword>
<dbReference type="InterPro" id="IPR029063">
    <property type="entry name" value="SAM-dependent_MTases_sf"/>
</dbReference>
<organism evidence="4 5">
    <name type="scientific">Stackebrandtia nassauensis (strain DSM 44728 / CIP 108903 / NRRL B-16338 / NBRC 102104 / LLR-40K-21)</name>
    <dbReference type="NCBI Taxonomy" id="446470"/>
    <lineage>
        <taxon>Bacteria</taxon>
        <taxon>Bacillati</taxon>
        <taxon>Actinomycetota</taxon>
        <taxon>Actinomycetes</taxon>
        <taxon>Glycomycetales</taxon>
        <taxon>Glycomycetaceae</taxon>
        <taxon>Stackebrandtia</taxon>
    </lineage>
</organism>
<accession>D3Q0S5</accession>
<dbReference type="GO" id="GO:0008168">
    <property type="term" value="F:methyltransferase activity"/>
    <property type="evidence" value="ECO:0007669"/>
    <property type="project" value="UniProtKB-KW"/>
</dbReference>
<dbReference type="Gene3D" id="3.40.50.150">
    <property type="entry name" value="Vaccinia Virus protein VP39"/>
    <property type="match status" value="1"/>
</dbReference>
<reference evidence="4 5" key="1">
    <citation type="journal article" date="2009" name="Stand. Genomic Sci.">
        <title>Complete genome sequence of Stackebrandtia nassauensis type strain (LLR-40K-21).</title>
        <authorList>
            <person name="Munk C."/>
            <person name="Lapidus A."/>
            <person name="Copeland A."/>
            <person name="Jando M."/>
            <person name="Mayilraj S."/>
            <person name="Glavina Del Rio T."/>
            <person name="Nolan M."/>
            <person name="Chen F."/>
            <person name="Lucas S."/>
            <person name="Tice H."/>
            <person name="Cheng J.F."/>
            <person name="Han C."/>
            <person name="Detter J.C."/>
            <person name="Bruce D."/>
            <person name="Goodwin L."/>
            <person name="Chain P."/>
            <person name="Pitluck S."/>
            <person name="Goker M."/>
            <person name="Ovchinikova G."/>
            <person name="Pati A."/>
            <person name="Ivanova N."/>
            <person name="Mavromatis K."/>
            <person name="Chen A."/>
            <person name="Palaniappan K."/>
            <person name="Land M."/>
            <person name="Hauser L."/>
            <person name="Chang Y.J."/>
            <person name="Jeffries C.D."/>
            <person name="Bristow J."/>
            <person name="Eisen J.A."/>
            <person name="Markowitz V."/>
            <person name="Hugenholtz P."/>
            <person name="Kyrpides N.C."/>
            <person name="Klenk H.P."/>
        </authorList>
    </citation>
    <scope>NUCLEOTIDE SEQUENCE [LARGE SCALE GENOMIC DNA]</scope>
    <source>
        <strain evidence="5">DSM 44728 / CIP 108903 / NRRL B-16338 / NBRC 102104 / LLR-40K-21</strain>
    </source>
</reference>
<dbReference type="PIRSF" id="PIRSF004553">
    <property type="entry name" value="CHP00095"/>
    <property type="match status" value="1"/>
</dbReference>
<dbReference type="NCBIfam" id="TIGR00095">
    <property type="entry name" value="16S rRNA (guanine(966)-N(2))-methyltransferase RsmD"/>
    <property type="match status" value="1"/>
</dbReference>
<dbReference type="PANTHER" id="PTHR43542">
    <property type="entry name" value="METHYLTRANSFERASE"/>
    <property type="match status" value="1"/>
</dbReference>
<evidence type="ECO:0000256" key="3">
    <source>
        <dbReference type="SAM" id="MobiDB-lite"/>
    </source>
</evidence>
<evidence type="ECO:0000313" key="4">
    <source>
        <dbReference type="EMBL" id="ADD41811.1"/>
    </source>
</evidence>
<proteinExistence type="predicted"/>
<sequence>MTRIIGGSLGGRRLSTPEGDNTRPTSDRVREALFGSLEAAGVLDGAHVLDLYAGSGAVGLEALSRGAASALFVESHAATARVLRRNIAALGVAAETDVNTAKLPAALKQEPPRRFDLVFADPPYALDPTDLAIVLSHLVELDWLSEDADVVVEGPARGGEPFWPEGLTRDRSRRYGETILWYGHRSWT</sequence>
<dbReference type="KEGG" id="sna:Snas_2117"/>
<keyword evidence="5" id="KW-1185">Reference proteome</keyword>
<dbReference type="Proteomes" id="UP000000844">
    <property type="component" value="Chromosome"/>
</dbReference>
<keyword evidence="1 4" id="KW-0489">Methyltransferase</keyword>
<gene>
    <name evidence="4" type="ordered locus">Snas_2117</name>
</gene>
<feature type="compositionally biased region" description="Low complexity" evidence="3">
    <location>
        <begin position="1"/>
        <end position="16"/>
    </location>
</feature>
<dbReference type="HOGENOM" id="CLU_075826_1_0_11"/>
<evidence type="ECO:0000256" key="2">
    <source>
        <dbReference type="ARBA" id="ARBA00022679"/>
    </source>
</evidence>
<dbReference type="Pfam" id="PF03602">
    <property type="entry name" value="Cons_hypoth95"/>
    <property type="match status" value="1"/>
</dbReference>
<dbReference type="InterPro" id="IPR002052">
    <property type="entry name" value="DNA_methylase_N6_adenine_CS"/>
</dbReference>
<evidence type="ECO:0000256" key="1">
    <source>
        <dbReference type="ARBA" id="ARBA00022603"/>
    </source>
</evidence>
<dbReference type="eggNOG" id="COG0742">
    <property type="taxonomic scope" value="Bacteria"/>
</dbReference>
<dbReference type="SUPFAM" id="SSF53335">
    <property type="entry name" value="S-adenosyl-L-methionine-dependent methyltransferases"/>
    <property type="match status" value="1"/>
</dbReference>
<dbReference type="GO" id="GO:0031167">
    <property type="term" value="P:rRNA methylation"/>
    <property type="evidence" value="ECO:0007669"/>
    <property type="project" value="InterPro"/>
</dbReference>
<dbReference type="RefSeq" id="WP_013017382.1">
    <property type="nucleotide sequence ID" value="NC_013947.1"/>
</dbReference>